<evidence type="ECO:0008006" key="3">
    <source>
        <dbReference type="Google" id="ProtNLM"/>
    </source>
</evidence>
<dbReference type="HOGENOM" id="CLU_114644_0_0_1"/>
<dbReference type="OrthoDB" id="5305593at2759"/>
<reference evidence="1 2" key="1">
    <citation type="journal article" date="2015" name="Genome Announc.">
        <title>Draft Genome Sequence and Gene Annotation of the Entomopathogenic Fungus Verticillium hemipterigenum.</title>
        <authorList>
            <person name="Horn F."/>
            <person name="Habel A."/>
            <person name="Scharf D.H."/>
            <person name="Dworschak J."/>
            <person name="Brakhage A.A."/>
            <person name="Guthke R."/>
            <person name="Hertweck C."/>
            <person name="Linde J."/>
        </authorList>
    </citation>
    <scope>NUCLEOTIDE SEQUENCE [LARGE SCALE GENOMIC DNA]</scope>
</reference>
<name>A0A0A1TKM8_9HYPO</name>
<dbReference type="AlphaFoldDB" id="A0A0A1TKM8"/>
<organism evidence="1 2">
    <name type="scientific">[Torrubiella] hemipterigena</name>
    <dbReference type="NCBI Taxonomy" id="1531966"/>
    <lineage>
        <taxon>Eukaryota</taxon>
        <taxon>Fungi</taxon>
        <taxon>Dikarya</taxon>
        <taxon>Ascomycota</taxon>
        <taxon>Pezizomycotina</taxon>
        <taxon>Sordariomycetes</taxon>
        <taxon>Hypocreomycetidae</taxon>
        <taxon>Hypocreales</taxon>
        <taxon>Clavicipitaceae</taxon>
        <taxon>Clavicipitaceae incertae sedis</taxon>
        <taxon>'Torrubiella' clade</taxon>
    </lineage>
</organism>
<gene>
    <name evidence="1" type="ORF">VHEMI07088</name>
</gene>
<dbReference type="Proteomes" id="UP000039046">
    <property type="component" value="Unassembled WGS sequence"/>
</dbReference>
<accession>A0A0A1TKM8</accession>
<keyword evidence="2" id="KW-1185">Reference proteome</keyword>
<proteinExistence type="predicted"/>
<sequence length="187" mass="20941">MSSNFFRSLGARLSFLRGGSQVSIPRDPSFDISRIEHHPDKQLLARISKYYITLTTGDFNGMTALQADDLQISDISLEIVRASKQTWNQVNSGFSSLMTNILVEAISLYGSSEPGSFALMECVIRFTLAVDPPPEAAKNLPPGIKKGDRSGMIMLSAIWWNQEGLVYRDLEYGRLIWDQFDINAFKV</sequence>
<protein>
    <recommendedName>
        <fullName evidence="3">SnoaL-like domain-containing protein</fullName>
    </recommendedName>
</protein>
<evidence type="ECO:0000313" key="1">
    <source>
        <dbReference type="EMBL" id="CEJ91370.1"/>
    </source>
</evidence>
<dbReference type="EMBL" id="CDHN01000003">
    <property type="protein sequence ID" value="CEJ91370.1"/>
    <property type="molecule type" value="Genomic_DNA"/>
</dbReference>
<evidence type="ECO:0000313" key="2">
    <source>
        <dbReference type="Proteomes" id="UP000039046"/>
    </source>
</evidence>